<dbReference type="InterPro" id="IPR047647">
    <property type="entry name" value="ISAs1_transpos"/>
</dbReference>
<dbReference type="RefSeq" id="WP_172590376.1">
    <property type="nucleotide sequence ID" value="NZ_BLRG01000112.1"/>
</dbReference>
<dbReference type="EMBL" id="JASGOQ010000001">
    <property type="protein sequence ID" value="MDV5389694.1"/>
    <property type="molecule type" value="Genomic_DNA"/>
</dbReference>
<dbReference type="NCBIfam" id="NF033564">
    <property type="entry name" value="transpos_ISAs1"/>
    <property type="match status" value="1"/>
</dbReference>
<dbReference type="InterPro" id="IPR032806">
    <property type="entry name" value="YbfD_N"/>
</dbReference>
<reference evidence="7" key="1">
    <citation type="submission" date="2023-05" db="EMBL/GenBank/DDBJ databases">
        <title>Colonisation of extended spectrum b-lactamase- and carbapenemase-producing bacteria on hospital surfaces from low- and middle-income countries.</title>
        <authorList>
            <person name="Nieto-Rosado M."/>
            <person name="Sands K."/>
            <person name="Iregbu K."/>
            <person name="Zahra R."/>
            <person name="Mazarati J.B."/>
            <person name="Mehtar S."/>
            <person name="Barnards-Group B."/>
            <person name="Walsh T.R."/>
        </authorList>
    </citation>
    <scope>NUCLEOTIDE SEQUENCE</scope>
    <source>
        <strain evidence="7">PP-E493</strain>
    </source>
</reference>
<dbReference type="EMBL" id="JASGOQ010000001">
    <property type="protein sequence ID" value="MDV5389173.1"/>
    <property type="molecule type" value="Genomic_DNA"/>
</dbReference>
<evidence type="ECO:0000259" key="2">
    <source>
        <dbReference type="Pfam" id="PF13808"/>
    </source>
</evidence>
<feature type="domain" description="H repeat-associated protein N-terminal" evidence="2">
    <location>
        <begin position="5"/>
        <end position="91"/>
    </location>
</feature>
<dbReference type="AlphaFoldDB" id="A0AAE4Q377"/>
<proteinExistence type="predicted"/>
<dbReference type="Pfam" id="PF13808">
    <property type="entry name" value="DDE_Tnp_1_assoc"/>
    <property type="match status" value="1"/>
</dbReference>
<dbReference type="PANTHER" id="PTHR30298:SF0">
    <property type="entry name" value="PROTEIN YBFL-RELATED"/>
    <property type="match status" value="1"/>
</dbReference>
<dbReference type="GO" id="GO:0003677">
    <property type="term" value="F:DNA binding"/>
    <property type="evidence" value="ECO:0007669"/>
    <property type="project" value="InterPro"/>
</dbReference>
<accession>A0AAE4Q377</accession>
<evidence type="ECO:0000313" key="8">
    <source>
        <dbReference type="Proteomes" id="UP001187859"/>
    </source>
</evidence>
<dbReference type="InterPro" id="IPR002559">
    <property type="entry name" value="Transposase_11"/>
</dbReference>
<dbReference type="GO" id="GO:0004803">
    <property type="term" value="F:transposase activity"/>
    <property type="evidence" value="ECO:0007669"/>
    <property type="project" value="InterPro"/>
</dbReference>
<organism evidence="7 8">
    <name type="scientific">Shewanella xiamenensis</name>
    <dbReference type="NCBI Taxonomy" id="332186"/>
    <lineage>
        <taxon>Bacteria</taxon>
        <taxon>Pseudomonadati</taxon>
        <taxon>Pseudomonadota</taxon>
        <taxon>Gammaproteobacteria</taxon>
        <taxon>Alteromonadales</taxon>
        <taxon>Shewanellaceae</taxon>
        <taxon>Shewanella</taxon>
    </lineage>
</organism>
<name>A0AAE4Q377_9GAMM</name>
<evidence type="ECO:0000259" key="1">
    <source>
        <dbReference type="Pfam" id="PF01609"/>
    </source>
</evidence>
<gene>
    <name evidence="3" type="ORF">QM089_02555</name>
    <name evidence="4" type="ORF">QM089_05270</name>
    <name evidence="5" type="ORF">QM089_07995</name>
    <name evidence="6" type="ORF">QM089_13620</name>
    <name evidence="7" type="ORF">QM089_16875</name>
</gene>
<evidence type="ECO:0000313" key="4">
    <source>
        <dbReference type="EMBL" id="MDV5389694.1"/>
    </source>
</evidence>
<dbReference type="EMBL" id="JASGOQ010000001">
    <property type="protein sequence ID" value="MDV5391256.1"/>
    <property type="molecule type" value="Genomic_DNA"/>
</dbReference>
<dbReference type="PANTHER" id="PTHR30298">
    <property type="entry name" value="H REPEAT-ASSOCIATED PREDICTED TRANSPOSASE"/>
    <property type="match status" value="1"/>
</dbReference>
<evidence type="ECO:0000313" key="5">
    <source>
        <dbReference type="EMBL" id="MDV5390196.1"/>
    </source>
</evidence>
<dbReference type="EMBL" id="JASGOQ010000001">
    <property type="protein sequence ID" value="MDV5391879.1"/>
    <property type="molecule type" value="Genomic_DNA"/>
</dbReference>
<evidence type="ECO:0000313" key="3">
    <source>
        <dbReference type="EMBL" id="MDV5389173.1"/>
    </source>
</evidence>
<evidence type="ECO:0000313" key="7">
    <source>
        <dbReference type="EMBL" id="MDV5391879.1"/>
    </source>
</evidence>
<dbReference type="Proteomes" id="UP001187859">
    <property type="component" value="Unassembled WGS sequence"/>
</dbReference>
<protein>
    <submittedName>
        <fullName evidence="7">ISAs1 family transposase</fullName>
    </submittedName>
</protein>
<sequence>MSLFEHLKLIEDPRSHINLDHDLVDIIFLVLAAIASGCDGWQAIEEFGKENLSWLRKHRDFDKGIPTRHSIARIIKVIDTEILVLTLFRWANSLRETSSKPLIAIDGKTLRGAVNQNGAKNALHLVSAFDTEQGIVLYQQDTQTKGNEIATVQALLHMLDIKDAVVTFDALHCQRETLQQIIKAKGDYVVQVKGNQPLLRQAIEVQFQPHWDNNGVDMLSIEEDDKGHGRKERRTTFQVPATLPQALAKKWPSAKSLIAVERQRKHKGVTTINTDYYLSSLPLDIELAAKAVRQHWHIENQQHWVLDVTFREDCSRIGDRENAKKMALFRRIVLNLLGQHPLKASKPTKIRKAAWNGDFRSEIFFG</sequence>
<comment type="caution">
    <text evidence="7">The sequence shown here is derived from an EMBL/GenBank/DDBJ whole genome shotgun (WGS) entry which is preliminary data.</text>
</comment>
<dbReference type="EMBL" id="JASGOQ010000001">
    <property type="protein sequence ID" value="MDV5390196.1"/>
    <property type="molecule type" value="Genomic_DNA"/>
</dbReference>
<evidence type="ECO:0000313" key="6">
    <source>
        <dbReference type="EMBL" id="MDV5391256.1"/>
    </source>
</evidence>
<dbReference type="GO" id="GO:0006313">
    <property type="term" value="P:DNA transposition"/>
    <property type="evidence" value="ECO:0007669"/>
    <property type="project" value="InterPro"/>
</dbReference>
<feature type="domain" description="Transposase IS4-like" evidence="1">
    <location>
        <begin position="99"/>
        <end position="336"/>
    </location>
</feature>
<dbReference type="InterPro" id="IPR051698">
    <property type="entry name" value="Transposase_11-like"/>
</dbReference>
<dbReference type="Pfam" id="PF01609">
    <property type="entry name" value="DDE_Tnp_1"/>
    <property type="match status" value="1"/>
</dbReference>